<dbReference type="Gene3D" id="3.40.50.720">
    <property type="entry name" value="NAD(P)-binding Rossmann-like Domain"/>
    <property type="match status" value="1"/>
</dbReference>
<keyword evidence="11" id="KW-1185">Reference proteome</keyword>
<evidence type="ECO:0000256" key="5">
    <source>
        <dbReference type="ARBA" id="ARBA00022989"/>
    </source>
</evidence>
<dbReference type="Pfam" id="PF17836">
    <property type="entry name" value="PglD_N"/>
    <property type="match status" value="1"/>
</dbReference>
<evidence type="ECO:0000256" key="7">
    <source>
        <dbReference type="SAM" id="Phobius"/>
    </source>
</evidence>
<feature type="domain" description="Bacterial sugar transferase" evidence="8">
    <location>
        <begin position="130"/>
        <end position="311"/>
    </location>
</feature>
<keyword evidence="6 7" id="KW-0472">Membrane</keyword>
<evidence type="ECO:0000259" key="9">
    <source>
        <dbReference type="Pfam" id="PF17836"/>
    </source>
</evidence>
<evidence type="ECO:0000256" key="2">
    <source>
        <dbReference type="ARBA" id="ARBA00006464"/>
    </source>
</evidence>
<dbReference type="Pfam" id="PF02397">
    <property type="entry name" value="Bac_transf"/>
    <property type="match status" value="1"/>
</dbReference>
<sequence>MGVGVSGQTICRLLRKNTNYNIVGFFDDNPKLHNQTVEQYSILGNSRNLRDMATRGEIDVVVVAITQEKRSELFKNILSVKMSGIEVYDMPSLYEELSGRVPVKHIRDSWFIYVALSGIKRSIFTQRIERIVDVIFCVLGLIGSLPVSLITIVLIKLGSKGSIFYIQDRVGHNGKIFKLIKFRSMKPDAEANGAVWAKEGDLRVTKIGRIIRKLRIDEMPQMWNVLKGDISLIGPRPERPEFVKDLEKEIPYFSLRHSVRPGLTGWAQVNHGYVASKKDTLEKLQYDLYYIKNKSILLDLIIIVKTIKVVLLGSGAR</sequence>
<reference evidence="11" key="1">
    <citation type="journal article" date="2017" name="Environ. Microbiol. Rep.">
        <title>Genetic Diversity of Marine Anaerobic Ammonium-Oxidizing Bacteria as Revealed by Genomic and Proteomic Analyses of 'Candidatus Scalindua japonica'.</title>
        <authorList>
            <person name="Oshiki M."/>
            <person name="Mizuto K."/>
            <person name="Kimura Z."/>
            <person name="Kindaichi T."/>
            <person name="Satoh H."/>
            <person name="Okabe S."/>
        </authorList>
    </citation>
    <scope>NUCLEOTIDE SEQUENCE [LARGE SCALE GENOMIC DNA]</scope>
    <source>
        <strain evidence="11">husup-a2</strain>
    </source>
</reference>
<comment type="similarity">
    <text evidence="2">Belongs to the bacterial sugar transferase family.</text>
</comment>
<dbReference type="NCBIfam" id="TIGR03025">
    <property type="entry name" value="EPS_sugtrans"/>
    <property type="match status" value="1"/>
</dbReference>
<gene>
    <name evidence="10" type="ORF">SCALIN_C45_0097</name>
</gene>
<proteinExistence type="inferred from homology"/>
<comment type="caution">
    <text evidence="10">The sequence shown here is derived from an EMBL/GenBank/DDBJ whole genome shotgun (WGS) entry which is preliminary data.</text>
</comment>
<dbReference type="PANTHER" id="PTHR30576:SF21">
    <property type="entry name" value="UDP-GLUCOSE:UNDECAPRENYL-PHOSPHATE GLUCOSE-1-PHOSPHATE TRANSFERASE"/>
    <property type="match status" value="1"/>
</dbReference>
<evidence type="ECO:0000313" key="11">
    <source>
        <dbReference type="Proteomes" id="UP000218542"/>
    </source>
</evidence>
<evidence type="ECO:0000256" key="1">
    <source>
        <dbReference type="ARBA" id="ARBA00004141"/>
    </source>
</evidence>
<dbReference type="InterPro" id="IPR036291">
    <property type="entry name" value="NAD(P)-bd_dom_sf"/>
</dbReference>
<dbReference type="InterPro" id="IPR003362">
    <property type="entry name" value="Bact_transf"/>
</dbReference>
<evidence type="ECO:0000256" key="3">
    <source>
        <dbReference type="ARBA" id="ARBA00022679"/>
    </source>
</evidence>
<feature type="domain" description="PglD N-terminal" evidence="9">
    <location>
        <begin position="2"/>
        <end position="70"/>
    </location>
</feature>
<keyword evidence="3 10" id="KW-0808">Transferase</keyword>
<dbReference type="GO" id="GO:0089702">
    <property type="term" value="F:undecaprenyl-phosphate glucose phosphotransferase activity"/>
    <property type="evidence" value="ECO:0007669"/>
    <property type="project" value="TreeGrafter"/>
</dbReference>
<dbReference type="PANTHER" id="PTHR30576">
    <property type="entry name" value="COLANIC BIOSYNTHESIS UDP-GLUCOSE LIPID CARRIER TRANSFERASE"/>
    <property type="match status" value="1"/>
</dbReference>
<dbReference type="GO" id="GO:0009242">
    <property type="term" value="P:colanic acid biosynthetic process"/>
    <property type="evidence" value="ECO:0007669"/>
    <property type="project" value="TreeGrafter"/>
</dbReference>
<dbReference type="AlphaFoldDB" id="A0A286U475"/>
<evidence type="ECO:0000313" key="10">
    <source>
        <dbReference type="EMBL" id="GAX62939.1"/>
    </source>
</evidence>
<feature type="transmembrane region" description="Helical" evidence="7">
    <location>
        <begin position="131"/>
        <end position="155"/>
    </location>
</feature>
<dbReference type="InterPro" id="IPR017475">
    <property type="entry name" value="EPS_sugar_tfrase"/>
</dbReference>
<protein>
    <submittedName>
        <fullName evidence="10">Sugar transferases</fullName>
    </submittedName>
</protein>
<dbReference type="EMBL" id="BAOS01000045">
    <property type="protein sequence ID" value="GAX62939.1"/>
    <property type="molecule type" value="Genomic_DNA"/>
</dbReference>
<evidence type="ECO:0000259" key="8">
    <source>
        <dbReference type="Pfam" id="PF02397"/>
    </source>
</evidence>
<organism evidence="10 11">
    <name type="scientific">Candidatus Scalindua japonica</name>
    <dbReference type="NCBI Taxonomy" id="1284222"/>
    <lineage>
        <taxon>Bacteria</taxon>
        <taxon>Pseudomonadati</taxon>
        <taxon>Planctomycetota</taxon>
        <taxon>Candidatus Brocadiia</taxon>
        <taxon>Candidatus Brocadiales</taxon>
        <taxon>Candidatus Scalinduaceae</taxon>
        <taxon>Candidatus Scalindua</taxon>
    </lineage>
</organism>
<dbReference type="InterPro" id="IPR041561">
    <property type="entry name" value="PglD_N"/>
</dbReference>
<name>A0A286U475_9BACT</name>
<keyword evidence="5 7" id="KW-1133">Transmembrane helix</keyword>
<comment type="subcellular location">
    <subcellularLocation>
        <location evidence="1">Membrane</location>
        <topology evidence="1">Multi-pass membrane protein</topology>
    </subcellularLocation>
</comment>
<evidence type="ECO:0000256" key="4">
    <source>
        <dbReference type="ARBA" id="ARBA00022692"/>
    </source>
</evidence>
<keyword evidence="4 7" id="KW-0812">Transmembrane</keyword>
<dbReference type="SUPFAM" id="SSF51735">
    <property type="entry name" value="NAD(P)-binding Rossmann-fold domains"/>
    <property type="match status" value="1"/>
</dbReference>
<dbReference type="GO" id="GO:0016020">
    <property type="term" value="C:membrane"/>
    <property type="evidence" value="ECO:0007669"/>
    <property type="project" value="UniProtKB-SubCell"/>
</dbReference>
<evidence type="ECO:0000256" key="6">
    <source>
        <dbReference type="ARBA" id="ARBA00023136"/>
    </source>
</evidence>
<accession>A0A286U475</accession>
<dbReference type="Proteomes" id="UP000218542">
    <property type="component" value="Unassembled WGS sequence"/>
</dbReference>